<keyword evidence="3" id="KW-1185">Reference proteome</keyword>
<sequence length="59" mass="6936">MFVMGLILYFLPIPIWIYIFYCFIGSVPYVLIRNNSVLRLLAGSLMFYLGYKISAYLFP</sequence>
<organism evidence="2 3">
    <name type="scientific">Dyadobacter endophyticus</name>
    <dbReference type="NCBI Taxonomy" id="1749036"/>
    <lineage>
        <taxon>Bacteria</taxon>
        <taxon>Pseudomonadati</taxon>
        <taxon>Bacteroidota</taxon>
        <taxon>Cytophagia</taxon>
        <taxon>Cytophagales</taxon>
        <taxon>Spirosomataceae</taxon>
        <taxon>Dyadobacter</taxon>
    </lineage>
</organism>
<evidence type="ECO:0008006" key="4">
    <source>
        <dbReference type="Google" id="ProtNLM"/>
    </source>
</evidence>
<gene>
    <name evidence="2" type="ORF">GCM10007423_01180</name>
</gene>
<evidence type="ECO:0000313" key="2">
    <source>
        <dbReference type="EMBL" id="GGH20672.1"/>
    </source>
</evidence>
<keyword evidence="1" id="KW-0812">Transmembrane</keyword>
<feature type="transmembrane region" description="Helical" evidence="1">
    <location>
        <begin position="6"/>
        <end position="31"/>
    </location>
</feature>
<evidence type="ECO:0000256" key="1">
    <source>
        <dbReference type="SAM" id="Phobius"/>
    </source>
</evidence>
<evidence type="ECO:0000313" key="3">
    <source>
        <dbReference type="Proteomes" id="UP000600214"/>
    </source>
</evidence>
<dbReference type="EMBL" id="BMIA01000001">
    <property type="protein sequence ID" value="GGH20672.1"/>
    <property type="molecule type" value="Genomic_DNA"/>
</dbReference>
<keyword evidence="1" id="KW-0472">Membrane</keyword>
<dbReference type="Proteomes" id="UP000600214">
    <property type="component" value="Unassembled WGS sequence"/>
</dbReference>
<comment type="caution">
    <text evidence="2">The sequence shown here is derived from an EMBL/GenBank/DDBJ whole genome shotgun (WGS) entry which is preliminary data.</text>
</comment>
<name>A0ABQ1YDM3_9BACT</name>
<protein>
    <recommendedName>
        <fullName evidence="4">LysE type translocator</fullName>
    </recommendedName>
</protein>
<keyword evidence="1" id="KW-1133">Transmembrane helix</keyword>
<feature type="transmembrane region" description="Helical" evidence="1">
    <location>
        <begin position="38"/>
        <end position="58"/>
    </location>
</feature>
<reference evidence="3" key="1">
    <citation type="journal article" date="2019" name="Int. J. Syst. Evol. Microbiol.">
        <title>The Global Catalogue of Microorganisms (GCM) 10K type strain sequencing project: providing services to taxonomists for standard genome sequencing and annotation.</title>
        <authorList>
            <consortium name="The Broad Institute Genomics Platform"/>
            <consortium name="The Broad Institute Genome Sequencing Center for Infectious Disease"/>
            <person name="Wu L."/>
            <person name="Ma J."/>
        </authorList>
    </citation>
    <scope>NUCLEOTIDE SEQUENCE [LARGE SCALE GENOMIC DNA]</scope>
    <source>
        <strain evidence="3">CGMCC 1.15288</strain>
    </source>
</reference>
<proteinExistence type="predicted"/>
<accession>A0ABQ1YDM3</accession>